<gene>
    <name evidence="2" type="ORF">F8568_018580</name>
    <name evidence="3" type="ORF">F8568_022470</name>
</gene>
<reference evidence="2 4" key="1">
    <citation type="submission" date="2019-12" db="EMBL/GenBank/DDBJ databases">
        <title>Actinomadura physcomitrii sp. nov., a novel actinomycete isolated from moss [Physcomitrium sphaericum (Ludw) Fuernr].</title>
        <authorList>
            <person name="Zhuang X."/>
        </authorList>
    </citation>
    <scope>NUCLEOTIDE SEQUENCE [LARGE SCALE GENOMIC DNA]</scope>
    <source>
        <strain evidence="2 4">LD22</strain>
    </source>
</reference>
<dbReference type="PROSITE" id="PS50943">
    <property type="entry name" value="HTH_CROC1"/>
    <property type="match status" value="1"/>
</dbReference>
<evidence type="ECO:0000313" key="4">
    <source>
        <dbReference type="Proteomes" id="UP000462055"/>
    </source>
</evidence>
<dbReference type="Gene3D" id="1.10.260.40">
    <property type="entry name" value="lambda repressor-like DNA-binding domains"/>
    <property type="match status" value="1"/>
</dbReference>
<dbReference type="GO" id="GO:0003677">
    <property type="term" value="F:DNA binding"/>
    <property type="evidence" value="ECO:0007669"/>
    <property type="project" value="InterPro"/>
</dbReference>
<dbReference type="SMART" id="SM00530">
    <property type="entry name" value="HTH_XRE"/>
    <property type="match status" value="1"/>
</dbReference>
<dbReference type="AlphaFoldDB" id="A0A6I4MI83"/>
<organism evidence="2 4">
    <name type="scientific">Actinomadura physcomitrii</name>
    <dbReference type="NCBI Taxonomy" id="2650748"/>
    <lineage>
        <taxon>Bacteria</taxon>
        <taxon>Bacillati</taxon>
        <taxon>Actinomycetota</taxon>
        <taxon>Actinomycetes</taxon>
        <taxon>Streptosporangiales</taxon>
        <taxon>Thermomonosporaceae</taxon>
        <taxon>Actinomadura</taxon>
    </lineage>
</organism>
<dbReference type="InterPro" id="IPR010982">
    <property type="entry name" value="Lambda_DNA-bd_dom_sf"/>
</dbReference>
<dbReference type="CDD" id="cd00093">
    <property type="entry name" value="HTH_XRE"/>
    <property type="match status" value="1"/>
</dbReference>
<proteinExistence type="predicted"/>
<evidence type="ECO:0000313" key="2">
    <source>
        <dbReference type="EMBL" id="MWA02339.1"/>
    </source>
</evidence>
<dbReference type="Pfam" id="PF19054">
    <property type="entry name" value="DUF5753"/>
    <property type="match status" value="1"/>
</dbReference>
<dbReference type="SUPFAM" id="SSF47413">
    <property type="entry name" value="lambda repressor-like DNA-binding domains"/>
    <property type="match status" value="1"/>
</dbReference>
<sequence>MAALAADNLCHASKGGSMPQPHVTTVRMRRLGSELRKLRENAGYTIEQVAEHLECSPSRISRIETGKAQPPKQREIRDLLELFGTADVQTRDTLLQLAKEAAQPGWYNEFQDVFPPRFGSYIGLESEAAELRHFDNQLVHGLLQTPEYAREVLQTTLFGEASKTIDRLLELRLARQQILDRMEPPFALWVIMDENVFRRPVGEAPVVRGQVRRLLEAAEAPNITLQVLPFGKGAHVGLDGPFSLLGFPEPTDPDVVYVESQAGNAYLEQPHQVNRMTTKFNLLVASALDPRETTSFLRGLEKE</sequence>
<keyword evidence="4" id="KW-1185">Reference proteome</keyword>
<dbReference type="Proteomes" id="UP000462055">
    <property type="component" value="Unassembled WGS sequence"/>
</dbReference>
<dbReference type="InterPro" id="IPR043917">
    <property type="entry name" value="DUF5753"/>
</dbReference>
<protein>
    <submittedName>
        <fullName evidence="2">Helix-turn-helix domain-containing protein</fullName>
    </submittedName>
</protein>
<dbReference type="EMBL" id="WBMS02000013">
    <property type="protein sequence ID" value="MWA02339.1"/>
    <property type="molecule type" value="Genomic_DNA"/>
</dbReference>
<dbReference type="Pfam" id="PF13560">
    <property type="entry name" value="HTH_31"/>
    <property type="match status" value="1"/>
</dbReference>
<evidence type="ECO:0000313" key="3">
    <source>
        <dbReference type="EMBL" id="MWA03089.1"/>
    </source>
</evidence>
<name>A0A6I4MI83_9ACTN</name>
<dbReference type="InterPro" id="IPR001387">
    <property type="entry name" value="Cro/C1-type_HTH"/>
</dbReference>
<accession>A0A6I4MI83</accession>
<evidence type="ECO:0000259" key="1">
    <source>
        <dbReference type="PROSITE" id="PS50943"/>
    </source>
</evidence>
<comment type="caution">
    <text evidence="2">The sequence shown here is derived from an EMBL/GenBank/DDBJ whole genome shotgun (WGS) entry which is preliminary data.</text>
</comment>
<feature type="domain" description="HTH cro/C1-type" evidence="1">
    <location>
        <begin position="35"/>
        <end position="89"/>
    </location>
</feature>
<dbReference type="EMBL" id="WBMS02000017">
    <property type="protein sequence ID" value="MWA03089.1"/>
    <property type="molecule type" value="Genomic_DNA"/>
</dbReference>